<protein>
    <submittedName>
        <fullName evidence="1">Uncharacterized protein</fullName>
    </submittedName>
</protein>
<reference evidence="1" key="1">
    <citation type="submission" date="2022-02" db="EMBL/GenBank/DDBJ databases">
        <title>Plant Genome Project.</title>
        <authorList>
            <person name="Zhang R.-G."/>
        </authorList>
    </citation>
    <scope>NUCLEOTIDE SEQUENCE</scope>
    <source>
        <strain evidence="1">AT1</strain>
    </source>
</reference>
<name>A0ACC0M8S8_RHOML</name>
<dbReference type="EMBL" id="CM046396">
    <property type="protein sequence ID" value="KAI8537352.1"/>
    <property type="molecule type" value="Genomic_DNA"/>
</dbReference>
<comment type="caution">
    <text evidence="1">The sequence shown here is derived from an EMBL/GenBank/DDBJ whole genome shotgun (WGS) entry which is preliminary data.</text>
</comment>
<accession>A0ACC0M8S8</accession>
<gene>
    <name evidence="1" type="ORF">RHMOL_Rhmol09G0017200</name>
</gene>
<proteinExistence type="predicted"/>
<keyword evidence="2" id="KW-1185">Reference proteome</keyword>
<evidence type="ECO:0000313" key="1">
    <source>
        <dbReference type="EMBL" id="KAI8537352.1"/>
    </source>
</evidence>
<sequence>MSEFKSLPMETVADILIRLPVESLRHCMCVCKSWRSLIADLFFINNQLVINRQRFSTAIDNRCFLLRSRKVFGDNVFYSLRYGNTFTEQKQLKLPNVIKGWPYTIIASCNGLLRLFMGYSRVLLSLYGVFSCPSLMESFNQEIQGPPEASLTISFRLRTNSWVRVRPRANDYKVVRLIHNSVEGSTKVEIYSEHKFLENVDRQKNLLILSTGIIDGGPSWDLWVLEDYGGAEFWTKLHTIRLHTTESYLYHLQSLKNGGILFGGLNRKELYLFDMERQEIKQIEVDGVPFEVINYTESLVLLNEGIHDSSDAMSDLEKAMEEEVKEKLGILLKAKWILKYAMDLFKCKGIDVRV</sequence>
<organism evidence="1 2">
    <name type="scientific">Rhododendron molle</name>
    <name type="common">Chinese azalea</name>
    <name type="synonym">Azalea mollis</name>
    <dbReference type="NCBI Taxonomy" id="49168"/>
    <lineage>
        <taxon>Eukaryota</taxon>
        <taxon>Viridiplantae</taxon>
        <taxon>Streptophyta</taxon>
        <taxon>Embryophyta</taxon>
        <taxon>Tracheophyta</taxon>
        <taxon>Spermatophyta</taxon>
        <taxon>Magnoliopsida</taxon>
        <taxon>eudicotyledons</taxon>
        <taxon>Gunneridae</taxon>
        <taxon>Pentapetalae</taxon>
        <taxon>asterids</taxon>
        <taxon>Ericales</taxon>
        <taxon>Ericaceae</taxon>
        <taxon>Ericoideae</taxon>
        <taxon>Rhodoreae</taxon>
        <taxon>Rhododendron</taxon>
    </lineage>
</organism>
<evidence type="ECO:0000313" key="2">
    <source>
        <dbReference type="Proteomes" id="UP001062846"/>
    </source>
</evidence>
<dbReference type="Proteomes" id="UP001062846">
    <property type="component" value="Chromosome 9"/>
</dbReference>